<evidence type="ECO:0000313" key="3">
    <source>
        <dbReference type="EMBL" id="CDN51983.1"/>
    </source>
</evidence>
<evidence type="ECO:0000313" key="4">
    <source>
        <dbReference type="Proteomes" id="UP000028181"/>
    </source>
</evidence>
<geneLocation type="plasmid" evidence="4">
    <name>II</name>
</geneLocation>
<name>A0A068T0R7_NEOGA</name>
<dbReference type="InterPro" id="IPR050855">
    <property type="entry name" value="NDM-1-like"/>
</dbReference>
<keyword evidence="4" id="KW-1185">Reference proteome</keyword>
<sequence>MKQIIFMSIALSISSAPISSEVFAQQPAAWSEPASPFRITDNIYYVGTKGLASYLIISGREAILLDATLDENVASIERNIQSLEFGLRDIKIIINSHAHFDHAAGIGRLKKSTGAEVAAMAGDKSALENGRQEGDTDYGGAVFPAVKVDRILNDGDKVTLGDVTLTASLTAGHTKGCTTWSMTSPDRGSVRRVVFPCSISVAGNILVDNKSYPTIVEDFRRSFGRLASMKADVVLPAHPEVVGLFKRKEKLDAGDNQAFVDSGLLIKIVDQSRVAFDRALASARAK</sequence>
<gene>
    <name evidence="3" type="ORF">RG540_PA13070</name>
</gene>
<dbReference type="GeneID" id="24260791"/>
<dbReference type="InterPro" id="IPR036866">
    <property type="entry name" value="RibonucZ/Hydroxyglut_hydro"/>
</dbReference>
<feature type="signal peptide" evidence="1">
    <location>
        <begin position="1"/>
        <end position="24"/>
    </location>
</feature>
<dbReference type="EMBL" id="HG938354">
    <property type="protein sequence ID" value="CDN51983.1"/>
    <property type="molecule type" value="Genomic_DNA"/>
</dbReference>
<reference evidence="4" key="1">
    <citation type="journal article" date="2014" name="BMC Genomics">
        <title>Genome sequencing of two Neorhizobium galegae strains reveals a noeT gene responsible for the unusual acetylation of the nodulation factors.</title>
        <authorList>
            <person name="Osterman J."/>
            <person name="Marsh J."/>
            <person name="Laine P.K."/>
            <person name="Zeng Z."/>
            <person name="Alatalo E."/>
            <person name="Sullivan J.T."/>
            <person name="Young J.P."/>
            <person name="Thomas-Oates J."/>
            <person name="Paulin L."/>
            <person name="Lindstrom K."/>
        </authorList>
    </citation>
    <scope>NUCLEOTIDE SEQUENCE [LARGE SCALE GENOMIC DNA]</scope>
    <source>
        <strain evidence="4">HAMBI 540</strain>
    </source>
</reference>
<dbReference type="CDD" id="cd16310">
    <property type="entry name" value="Mbl1b-like_MBL-B3"/>
    <property type="match status" value="1"/>
</dbReference>
<dbReference type="HOGENOM" id="CLU_066441_1_0_5"/>
<dbReference type="InterPro" id="IPR001279">
    <property type="entry name" value="Metallo-B-lactamas"/>
</dbReference>
<dbReference type="RefSeq" id="WP_041365699.1">
    <property type="nucleotide sequence ID" value="NZ_HG938354.1"/>
</dbReference>
<feature type="domain" description="Metallo-beta-lactamase" evidence="2">
    <location>
        <begin position="50"/>
        <end position="238"/>
    </location>
</feature>
<dbReference type="Pfam" id="PF00753">
    <property type="entry name" value="Lactamase_B"/>
    <property type="match status" value="1"/>
</dbReference>
<accession>A0A068T0R7</accession>
<dbReference type="eggNOG" id="COG0491">
    <property type="taxonomic scope" value="Bacteria"/>
</dbReference>
<protein>
    <submittedName>
        <fullName evidence="3">L1 beta-lactamase</fullName>
    </submittedName>
</protein>
<keyword evidence="3" id="KW-0614">Plasmid</keyword>
<dbReference type="SUPFAM" id="SSF56281">
    <property type="entry name" value="Metallo-hydrolase/oxidoreductase"/>
    <property type="match status" value="1"/>
</dbReference>
<dbReference type="Proteomes" id="UP000028181">
    <property type="component" value="Plasmid pHAMBI540a"/>
</dbReference>
<proteinExistence type="predicted"/>
<dbReference type="NCBIfam" id="NF012229">
    <property type="entry name" value="bla_class_B_core"/>
    <property type="match status" value="1"/>
</dbReference>
<dbReference type="Gene3D" id="3.60.15.10">
    <property type="entry name" value="Ribonuclease Z/Hydroxyacylglutathione hydrolase-like"/>
    <property type="match status" value="1"/>
</dbReference>
<dbReference type="PATRIC" id="fig|1028800.3.peg.5952"/>
<organism evidence="3 4">
    <name type="scientific">Neorhizobium galegae bv. orientalis str. HAMBI 540</name>
    <dbReference type="NCBI Taxonomy" id="1028800"/>
    <lineage>
        <taxon>Bacteria</taxon>
        <taxon>Pseudomonadati</taxon>
        <taxon>Pseudomonadota</taxon>
        <taxon>Alphaproteobacteria</taxon>
        <taxon>Hyphomicrobiales</taxon>
        <taxon>Rhizobiaceae</taxon>
        <taxon>Rhizobium/Agrobacterium group</taxon>
        <taxon>Neorhizobium</taxon>
    </lineage>
</organism>
<dbReference type="PANTHER" id="PTHR42951">
    <property type="entry name" value="METALLO-BETA-LACTAMASE DOMAIN-CONTAINING"/>
    <property type="match status" value="1"/>
</dbReference>
<dbReference type="PANTHER" id="PTHR42951:SF17">
    <property type="entry name" value="METALLO-BETA-LACTAMASE DOMAIN-CONTAINING PROTEIN"/>
    <property type="match status" value="1"/>
</dbReference>
<dbReference type="NCBIfam" id="NF033105">
    <property type="entry name" value="bla_subclass_B3"/>
    <property type="match status" value="1"/>
</dbReference>
<dbReference type="AlphaFoldDB" id="A0A068T0R7"/>
<feature type="chain" id="PRO_5001653466" evidence="1">
    <location>
        <begin position="25"/>
        <end position="286"/>
    </location>
</feature>
<dbReference type="OrthoDB" id="9773738at2"/>
<dbReference type="KEGG" id="ngg:RG540_PA13070"/>
<keyword evidence="1" id="KW-0732">Signal</keyword>
<evidence type="ECO:0000259" key="2">
    <source>
        <dbReference type="SMART" id="SM00849"/>
    </source>
</evidence>
<dbReference type="SMART" id="SM00849">
    <property type="entry name" value="Lactamase_B"/>
    <property type="match status" value="1"/>
</dbReference>
<evidence type="ECO:0000256" key="1">
    <source>
        <dbReference type="SAM" id="SignalP"/>
    </source>
</evidence>